<evidence type="ECO:0000313" key="1">
    <source>
        <dbReference type="EMBL" id="KAG5166690.1"/>
    </source>
</evidence>
<dbReference type="SUPFAM" id="SSF56973">
    <property type="entry name" value="Aerolisin/ETX pore-forming domain"/>
    <property type="match status" value="1"/>
</dbReference>
<dbReference type="OrthoDB" id="4948898at2759"/>
<accession>A0A8H7XRV5</accession>
<dbReference type="InterPro" id="IPR053237">
    <property type="entry name" value="Natterin_C"/>
</dbReference>
<proteinExistence type="predicted"/>
<dbReference type="CDD" id="cd20215">
    <property type="entry name" value="PFM_LSL-like"/>
    <property type="match status" value="1"/>
</dbReference>
<dbReference type="Gene3D" id="2.170.15.10">
    <property type="entry name" value="Proaerolysin, chain A, domain 3"/>
    <property type="match status" value="1"/>
</dbReference>
<dbReference type="Pfam" id="PF03318">
    <property type="entry name" value="ETX_MTX2"/>
    <property type="match status" value="1"/>
</dbReference>
<dbReference type="PANTHER" id="PTHR39244">
    <property type="entry name" value="NATTERIN-4"/>
    <property type="match status" value="1"/>
</dbReference>
<comment type="caution">
    <text evidence="1">The sequence shown here is derived from an EMBL/GenBank/DDBJ whole genome shotgun (WGS) entry which is preliminary data.</text>
</comment>
<dbReference type="EMBL" id="JAFIQS010000008">
    <property type="protein sequence ID" value="KAG5166690.1"/>
    <property type="molecule type" value="Genomic_DNA"/>
</dbReference>
<dbReference type="PANTHER" id="PTHR39244:SF5">
    <property type="entry name" value="NATTERIN-3-LIKE"/>
    <property type="match status" value="1"/>
</dbReference>
<dbReference type="InterPro" id="IPR004991">
    <property type="entry name" value="Aerolysin-like"/>
</dbReference>
<dbReference type="AlphaFoldDB" id="A0A8H7XRV5"/>
<name>A0A8H7XRV5_PSICU</name>
<dbReference type="Gene3D" id="2.80.10.50">
    <property type="match status" value="1"/>
</dbReference>
<gene>
    <name evidence="1" type="ORF">JR316_008780</name>
</gene>
<organism evidence="1">
    <name type="scientific">Psilocybe cubensis</name>
    <name type="common">Psychedelic mushroom</name>
    <name type="synonym">Stropharia cubensis</name>
    <dbReference type="NCBI Taxonomy" id="181762"/>
    <lineage>
        <taxon>Eukaryota</taxon>
        <taxon>Fungi</taxon>
        <taxon>Dikarya</taxon>
        <taxon>Basidiomycota</taxon>
        <taxon>Agaricomycotina</taxon>
        <taxon>Agaricomycetes</taxon>
        <taxon>Agaricomycetidae</taxon>
        <taxon>Agaricales</taxon>
        <taxon>Agaricineae</taxon>
        <taxon>Strophariaceae</taxon>
        <taxon>Psilocybe</taxon>
    </lineage>
</organism>
<dbReference type="CDD" id="cd23424">
    <property type="entry name" value="beta-trefoil_Ricin_BEL-like"/>
    <property type="match status" value="1"/>
</dbReference>
<sequence length="314" mass="35214">MPDLYIPPEKFYFRLLGYSSNLVLFSRDTFEPYVWHYHMGPEYDDQLFQLIHGTGEYAGQYAIKSKKTGKVLFSRPSPNPTIGHIEGDGKYRDNWFKFEVGSGTFSTFFRIVCPSNSLAWVSRTTRDPQVANYNSTGEKYADQYFSFIFEDTIIDHVEYHVDQGKILSSTPIVIATQSLKNDTDTSQTSEASINVSTQETSTFQFAQGFSIKVGATFTTGVPFIAEGKISTEITSTSTFTWGSSTTTSKAYTARFPVTAPAHTVVRAISSVTRSDLDIPITVYSKSKETGVEVKTEGRYYGVTTWDLRHTVSQD</sequence>
<protein>
    <submittedName>
        <fullName evidence="1">Uncharacterized protein</fullName>
    </submittedName>
</protein>
<reference evidence="1" key="1">
    <citation type="submission" date="2021-02" db="EMBL/GenBank/DDBJ databases">
        <title>Psilocybe cubensis genome.</title>
        <authorList>
            <person name="Mckernan K.J."/>
            <person name="Crawford S."/>
            <person name="Trippe A."/>
            <person name="Kane L.T."/>
            <person name="Mclaughlin S."/>
        </authorList>
    </citation>
    <scope>NUCLEOTIDE SEQUENCE [LARGE SCALE GENOMIC DNA]</scope>
    <source>
        <strain evidence="1">MGC-MH-2018</strain>
    </source>
</reference>